<keyword evidence="3 7" id="KW-0479">Metal-binding</keyword>
<dbReference type="Gene3D" id="1.10.630.10">
    <property type="entry name" value="Cytochrome P450"/>
    <property type="match status" value="1"/>
</dbReference>
<dbReference type="PANTHER" id="PTHR24291">
    <property type="entry name" value="CYTOCHROME P450 FAMILY 4"/>
    <property type="match status" value="1"/>
</dbReference>
<dbReference type="PRINTS" id="PR00385">
    <property type="entry name" value="P450"/>
</dbReference>
<evidence type="ECO:0000256" key="2">
    <source>
        <dbReference type="ARBA" id="ARBA00022617"/>
    </source>
</evidence>
<keyword evidence="4 8" id="KW-0560">Oxidoreductase</keyword>
<evidence type="ECO:0000256" key="9">
    <source>
        <dbReference type="SAM" id="MobiDB-lite"/>
    </source>
</evidence>
<dbReference type="GO" id="GO:0020037">
    <property type="term" value="F:heme binding"/>
    <property type="evidence" value="ECO:0007669"/>
    <property type="project" value="InterPro"/>
</dbReference>
<dbReference type="PROSITE" id="PS00086">
    <property type="entry name" value="CYTOCHROME_P450"/>
    <property type="match status" value="1"/>
</dbReference>
<dbReference type="EMBL" id="PYYB01000001">
    <property type="protein sequence ID" value="PTL59591.1"/>
    <property type="molecule type" value="Genomic_DNA"/>
</dbReference>
<organism evidence="10 11">
    <name type="scientific">Paraconexibacter algicola</name>
    <dbReference type="NCBI Taxonomy" id="2133960"/>
    <lineage>
        <taxon>Bacteria</taxon>
        <taxon>Bacillati</taxon>
        <taxon>Actinomycetota</taxon>
        <taxon>Thermoleophilia</taxon>
        <taxon>Solirubrobacterales</taxon>
        <taxon>Paraconexibacteraceae</taxon>
        <taxon>Paraconexibacter</taxon>
    </lineage>
</organism>
<proteinExistence type="inferred from homology"/>
<dbReference type="CDD" id="cd11053">
    <property type="entry name" value="CYP110-like"/>
    <property type="match status" value="1"/>
</dbReference>
<keyword evidence="11" id="KW-1185">Reference proteome</keyword>
<evidence type="ECO:0000256" key="3">
    <source>
        <dbReference type="ARBA" id="ARBA00022723"/>
    </source>
</evidence>
<reference evidence="10 11" key="1">
    <citation type="submission" date="2018-03" db="EMBL/GenBank/DDBJ databases">
        <title>Aquarubrobacter algicola gen. nov., sp. nov., a novel actinobacterium isolated from shallow eutrophic lake during the end of cyanobacterial harmful algal blooms.</title>
        <authorList>
            <person name="Chun S.J."/>
        </authorList>
    </citation>
    <scope>NUCLEOTIDE SEQUENCE [LARGE SCALE GENOMIC DNA]</scope>
    <source>
        <strain evidence="10 11">Seoho-28</strain>
    </source>
</reference>
<evidence type="ECO:0000256" key="6">
    <source>
        <dbReference type="ARBA" id="ARBA00023033"/>
    </source>
</evidence>
<dbReference type="GO" id="GO:0004497">
    <property type="term" value="F:monooxygenase activity"/>
    <property type="evidence" value="ECO:0007669"/>
    <property type="project" value="UniProtKB-KW"/>
</dbReference>
<feature type="binding site" description="axial binding residue" evidence="7">
    <location>
        <position position="426"/>
    </location>
    <ligand>
        <name>heme</name>
        <dbReference type="ChEBI" id="CHEBI:30413"/>
    </ligand>
    <ligandPart>
        <name>Fe</name>
        <dbReference type="ChEBI" id="CHEBI:18248"/>
    </ligandPart>
</feature>
<dbReference type="RefSeq" id="WP_107568234.1">
    <property type="nucleotide sequence ID" value="NZ_PYYB01000001.1"/>
</dbReference>
<dbReference type="Pfam" id="PF00067">
    <property type="entry name" value="p450"/>
    <property type="match status" value="1"/>
</dbReference>
<dbReference type="InterPro" id="IPR050196">
    <property type="entry name" value="Cytochrome_P450_Monoox"/>
</dbReference>
<comment type="caution">
    <text evidence="10">The sequence shown here is derived from an EMBL/GenBank/DDBJ whole genome shotgun (WGS) entry which is preliminary data.</text>
</comment>
<dbReference type="GO" id="GO:0005506">
    <property type="term" value="F:iron ion binding"/>
    <property type="evidence" value="ECO:0007669"/>
    <property type="project" value="InterPro"/>
</dbReference>
<dbReference type="InterPro" id="IPR002401">
    <property type="entry name" value="Cyt_P450_E_grp-I"/>
</dbReference>
<keyword evidence="5 7" id="KW-0408">Iron</keyword>
<evidence type="ECO:0000256" key="4">
    <source>
        <dbReference type="ARBA" id="ARBA00023002"/>
    </source>
</evidence>
<evidence type="ECO:0000313" key="10">
    <source>
        <dbReference type="EMBL" id="PTL59591.1"/>
    </source>
</evidence>
<evidence type="ECO:0000256" key="1">
    <source>
        <dbReference type="ARBA" id="ARBA00010617"/>
    </source>
</evidence>
<evidence type="ECO:0000256" key="7">
    <source>
        <dbReference type="PIRSR" id="PIRSR602401-1"/>
    </source>
</evidence>
<comment type="cofactor">
    <cofactor evidence="7">
        <name>heme</name>
        <dbReference type="ChEBI" id="CHEBI:30413"/>
    </cofactor>
</comment>
<accession>A0A2T4UK36</accession>
<keyword evidence="2 7" id="KW-0349">Heme</keyword>
<dbReference type="OrthoDB" id="7376058at2"/>
<protein>
    <submittedName>
        <fullName evidence="10">Cytochrome P450</fullName>
    </submittedName>
</protein>
<name>A0A2T4UK36_9ACTN</name>
<feature type="region of interest" description="Disordered" evidence="9">
    <location>
        <begin position="1"/>
        <end position="26"/>
    </location>
</feature>
<evidence type="ECO:0000256" key="5">
    <source>
        <dbReference type="ARBA" id="ARBA00023004"/>
    </source>
</evidence>
<dbReference type="InterPro" id="IPR001128">
    <property type="entry name" value="Cyt_P450"/>
</dbReference>
<keyword evidence="6 8" id="KW-0503">Monooxygenase</keyword>
<dbReference type="InterPro" id="IPR036396">
    <property type="entry name" value="Cyt_P450_sf"/>
</dbReference>
<dbReference type="Proteomes" id="UP000240739">
    <property type="component" value="Unassembled WGS sequence"/>
</dbReference>
<dbReference type="SUPFAM" id="SSF48264">
    <property type="entry name" value="Cytochrome P450"/>
    <property type="match status" value="1"/>
</dbReference>
<dbReference type="PRINTS" id="PR00463">
    <property type="entry name" value="EP450I"/>
</dbReference>
<evidence type="ECO:0000256" key="8">
    <source>
        <dbReference type="RuleBase" id="RU000461"/>
    </source>
</evidence>
<dbReference type="PANTHER" id="PTHR24291:SF50">
    <property type="entry name" value="BIFUNCTIONAL ALBAFLAVENONE MONOOXYGENASE_TERPENE SYNTHASE"/>
    <property type="match status" value="1"/>
</dbReference>
<comment type="similarity">
    <text evidence="1 8">Belongs to the cytochrome P450 family.</text>
</comment>
<dbReference type="InterPro" id="IPR017972">
    <property type="entry name" value="Cyt_P450_CS"/>
</dbReference>
<dbReference type="AlphaFoldDB" id="A0A2T4UK36"/>
<sequence length="480" mass="53478">MATTLPPRTPDLRAPDGALQPSPAGLLSELDPAAAARLRPAPTMPGPPILQAIRFGRRPMPFLFGGRNAHGPTFAFRIPGRARPFTVVTHPDHAKALFTAPFERVPSVTAESPLRPICGESVLTSNGQRHMRQRRLLLPPFHGEAIARYAAGIEEMIHRELDAWQVGTVFPLAARMQAVTLDVIMAGVFGVEGQPAPGTTERRLRDATRRVLRFSETPAFALLELRNMGRLETHGIMKRILDRVDALYFQIIRERRATPEQQRGTDVLSLLLSATDEDGQTLTDQEIRDELITLVLAGHETTANQLAWTFERLTRTPDAHATLKDLVRRDDPAADAYVEATVHEAMRVRPVISMVGRIIQEPWYFGDHVVEARTPVAVGSVLIHHREDLYPQPFAFRPERFLREDGTFQKPGTYTWLPFGGGTRRCLGAALAMAELRIVVKAIAQRVDLEATTPEAEREFHRNVTTIPRQGGRVRVAAVR</sequence>
<dbReference type="GO" id="GO:0016705">
    <property type="term" value="F:oxidoreductase activity, acting on paired donors, with incorporation or reduction of molecular oxygen"/>
    <property type="evidence" value="ECO:0007669"/>
    <property type="project" value="InterPro"/>
</dbReference>
<gene>
    <name evidence="10" type="ORF">C7Y72_07980</name>
</gene>
<evidence type="ECO:0000313" key="11">
    <source>
        <dbReference type="Proteomes" id="UP000240739"/>
    </source>
</evidence>